<keyword evidence="4" id="KW-1185">Reference proteome</keyword>
<keyword evidence="3" id="KW-0121">Carboxypeptidase</keyword>
<dbReference type="SUPFAM" id="SSF56601">
    <property type="entry name" value="beta-lactamase/transpeptidase-like"/>
    <property type="match status" value="1"/>
</dbReference>
<dbReference type="Pfam" id="PF00144">
    <property type="entry name" value="Beta-lactamase"/>
    <property type="match status" value="1"/>
</dbReference>
<keyword evidence="3" id="KW-0645">Protease</keyword>
<dbReference type="PATRIC" id="fig|947033.5.peg.2581"/>
<evidence type="ECO:0000256" key="1">
    <source>
        <dbReference type="SAM" id="SignalP"/>
    </source>
</evidence>
<feature type="signal peptide" evidence="1">
    <location>
        <begin position="1"/>
        <end position="19"/>
    </location>
</feature>
<dbReference type="InterPro" id="IPR012338">
    <property type="entry name" value="Beta-lactam/transpept-like"/>
</dbReference>
<dbReference type="RefSeq" id="WP_193393407.1">
    <property type="nucleotide sequence ID" value="NZ_LNYY01000019.1"/>
</dbReference>
<evidence type="ECO:0000313" key="3">
    <source>
        <dbReference type="EMBL" id="KTD69276.1"/>
    </source>
</evidence>
<keyword evidence="3" id="KW-0378">Hydrolase</keyword>
<accession>A0A0W0ZIN9</accession>
<reference evidence="3 4" key="1">
    <citation type="submission" date="2015-11" db="EMBL/GenBank/DDBJ databases">
        <title>Genomic analysis of 38 Legionella species identifies large and diverse effector repertoires.</title>
        <authorList>
            <person name="Burstein D."/>
            <person name="Amaro F."/>
            <person name="Zusman T."/>
            <person name="Lifshitz Z."/>
            <person name="Cohen O."/>
            <person name="Gilbert J.A."/>
            <person name="Pupko T."/>
            <person name="Shuman H.A."/>
            <person name="Segal G."/>
        </authorList>
    </citation>
    <scope>NUCLEOTIDE SEQUENCE [LARGE SCALE GENOMIC DNA]</scope>
    <source>
        <strain evidence="3 4">IMVS3376</strain>
    </source>
</reference>
<dbReference type="Proteomes" id="UP000054926">
    <property type="component" value="Unassembled WGS sequence"/>
</dbReference>
<organism evidence="3 4">
    <name type="scientific">Legionella steelei</name>
    <dbReference type="NCBI Taxonomy" id="947033"/>
    <lineage>
        <taxon>Bacteria</taxon>
        <taxon>Pseudomonadati</taxon>
        <taxon>Pseudomonadota</taxon>
        <taxon>Gammaproteobacteria</taxon>
        <taxon>Legionellales</taxon>
        <taxon>Legionellaceae</taxon>
        <taxon>Legionella</taxon>
    </lineage>
</organism>
<gene>
    <name evidence="3" type="ORF">Lste_2434</name>
</gene>
<protein>
    <submittedName>
        <fullName evidence="3">(Serine-type) D-alanyl-D-alanine carboxypeptidase</fullName>
    </submittedName>
</protein>
<evidence type="ECO:0000259" key="2">
    <source>
        <dbReference type="Pfam" id="PF00144"/>
    </source>
</evidence>
<dbReference type="InterPro" id="IPR001466">
    <property type="entry name" value="Beta-lactam-related"/>
</dbReference>
<dbReference type="EMBL" id="LNYY01000019">
    <property type="protein sequence ID" value="KTD69276.1"/>
    <property type="molecule type" value="Genomic_DNA"/>
</dbReference>
<dbReference type="PANTHER" id="PTHR46825:SF7">
    <property type="entry name" value="D-ALANYL-D-ALANINE CARBOXYPEPTIDASE"/>
    <property type="match status" value="1"/>
</dbReference>
<dbReference type="PANTHER" id="PTHR46825">
    <property type="entry name" value="D-ALANYL-D-ALANINE-CARBOXYPEPTIDASE/ENDOPEPTIDASE AMPH"/>
    <property type="match status" value="1"/>
</dbReference>
<feature type="chain" id="PRO_5006918697" evidence="1">
    <location>
        <begin position="20"/>
        <end position="416"/>
    </location>
</feature>
<name>A0A0W0ZIN9_9GAMM</name>
<proteinExistence type="predicted"/>
<dbReference type="STRING" id="947033.Lste_2434"/>
<evidence type="ECO:0000313" key="4">
    <source>
        <dbReference type="Proteomes" id="UP000054926"/>
    </source>
</evidence>
<dbReference type="Gene3D" id="3.40.710.10">
    <property type="entry name" value="DD-peptidase/beta-lactamase superfamily"/>
    <property type="match status" value="1"/>
</dbReference>
<comment type="caution">
    <text evidence="3">The sequence shown here is derived from an EMBL/GenBank/DDBJ whole genome shotgun (WGS) entry which is preliminary data.</text>
</comment>
<sequence length="416" mass="47702">MRLYRLFILFLGCISCVYAFDAASNTSLRNDIQQILDKNRKKYGLPGISLSIQFPNNKIGDYVSGYETLLKNKEMTNDTLFQMGSITKTFTATIIYKLVEVNKLNINDKVGKWLTQYPRWKKITLGDLLRHTSGVYNYTSGSSFDKLLRKNPQKYWSLKELADMAYQHHDVSIPGKKYHYTNTDYVLLGLIIEKVTHKPIHVVFDEYFKRYNLPNTFYSVLPYSESIKTRLAHGYNRDGTFKFNSDVTNITPSFAQSAGALVSTPHDLLLWLNQLFTNNILSKKSLENMTSLISTVNTKTVNIETIGTPKYFEESKPFTEIGIGAGIGLIYFKSNGMTWVHSGGTLGYESLYAYSPCNGIYLALAYNVKPRQQLIFIKIADELFKKLSHSKKIVKMVKMYQYNHLLPAYCHVLRNN</sequence>
<dbReference type="InterPro" id="IPR050491">
    <property type="entry name" value="AmpC-like"/>
</dbReference>
<dbReference type="AlphaFoldDB" id="A0A0W0ZIN9"/>
<dbReference type="GO" id="GO:0004180">
    <property type="term" value="F:carboxypeptidase activity"/>
    <property type="evidence" value="ECO:0007669"/>
    <property type="project" value="UniProtKB-KW"/>
</dbReference>
<keyword evidence="1" id="KW-0732">Signal</keyword>
<feature type="domain" description="Beta-lactamase-related" evidence="2">
    <location>
        <begin position="33"/>
        <end position="371"/>
    </location>
</feature>